<dbReference type="EMBL" id="HBNR01081342">
    <property type="protein sequence ID" value="CAE4658458.1"/>
    <property type="molecule type" value="Transcribed_RNA"/>
</dbReference>
<accession>A0A7S4WHA0</accession>
<evidence type="ECO:0000256" key="1">
    <source>
        <dbReference type="SAM" id="MobiDB-lite"/>
    </source>
</evidence>
<proteinExistence type="predicted"/>
<dbReference type="AlphaFoldDB" id="A0A7S4WHA0"/>
<sequence>MDPMAAEGAPVYQRLRKQPSLEEEVSSILRDLSSALKQYQEKAEADYYPFDDEPGHNSSDPSAASSSLQSGAPAQTYAPNLSSGLVPAQTAPRGSSGAALSLQVHHDRCGYLSVASSQGDHGSSTSPREDDAAPQFPGVPTRNCPWSTVAARVFSDVQADAGLPQLGAPSRPAVPLTVWCGYVQGKEPIQPHPQQHHVYCRSHIHFTRWMFSQPRGQVIPNAIVVSSWREARACVQAIRAAQTGVLIGLRHDDQRTPLHEIAGYVPQGTLPGIAVGSIIIVAESHQERERASRFAARTSLDNVHVDVCSVVCEV</sequence>
<feature type="region of interest" description="Disordered" evidence="1">
    <location>
        <begin position="43"/>
        <end position="99"/>
    </location>
</feature>
<organism evidence="2">
    <name type="scientific">Alexandrium monilatum</name>
    <dbReference type="NCBI Taxonomy" id="311494"/>
    <lineage>
        <taxon>Eukaryota</taxon>
        <taxon>Sar</taxon>
        <taxon>Alveolata</taxon>
        <taxon>Dinophyceae</taxon>
        <taxon>Gonyaulacales</taxon>
        <taxon>Pyrocystaceae</taxon>
        <taxon>Alexandrium</taxon>
    </lineage>
</organism>
<feature type="region of interest" description="Disordered" evidence="1">
    <location>
        <begin position="113"/>
        <end position="140"/>
    </location>
</feature>
<evidence type="ECO:0000313" key="2">
    <source>
        <dbReference type="EMBL" id="CAE4658458.1"/>
    </source>
</evidence>
<reference evidence="2" key="1">
    <citation type="submission" date="2021-01" db="EMBL/GenBank/DDBJ databases">
        <authorList>
            <person name="Corre E."/>
            <person name="Pelletier E."/>
            <person name="Niang G."/>
            <person name="Scheremetjew M."/>
            <person name="Finn R."/>
            <person name="Kale V."/>
            <person name="Holt S."/>
            <person name="Cochrane G."/>
            <person name="Meng A."/>
            <person name="Brown T."/>
            <person name="Cohen L."/>
        </authorList>
    </citation>
    <scope>NUCLEOTIDE SEQUENCE</scope>
    <source>
        <strain evidence="2">CCMP3105</strain>
    </source>
</reference>
<name>A0A7S4WHA0_9DINO</name>
<feature type="compositionally biased region" description="Polar residues" evidence="1">
    <location>
        <begin position="114"/>
        <end position="126"/>
    </location>
</feature>
<protein>
    <submittedName>
        <fullName evidence="2">Uncharacterized protein</fullName>
    </submittedName>
</protein>
<feature type="compositionally biased region" description="Low complexity" evidence="1">
    <location>
        <begin position="58"/>
        <end position="75"/>
    </location>
</feature>
<feature type="region of interest" description="Disordered" evidence="1">
    <location>
        <begin position="1"/>
        <end position="21"/>
    </location>
</feature>
<gene>
    <name evidence="2" type="ORF">AMON00008_LOCUS58155</name>
</gene>